<dbReference type="PANTHER" id="PTHR30250">
    <property type="entry name" value="PST FAMILY PREDICTED COLANIC ACID TRANSPORTER"/>
    <property type="match status" value="1"/>
</dbReference>
<dbReference type="AlphaFoldDB" id="A0A2T5U575"/>
<feature type="transmembrane region" description="Helical" evidence="8">
    <location>
        <begin position="345"/>
        <end position="363"/>
    </location>
</feature>
<evidence type="ECO:0000256" key="4">
    <source>
        <dbReference type="ARBA" id="ARBA00022692"/>
    </source>
</evidence>
<feature type="compositionally biased region" description="Low complexity" evidence="7">
    <location>
        <begin position="7"/>
        <end position="18"/>
    </location>
</feature>
<evidence type="ECO:0000256" key="8">
    <source>
        <dbReference type="SAM" id="Phobius"/>
    </source>
</evidence>
<keyword evidence="6 8" id="KW-0472">Membrane</keyword>
<dbReference type="EMBL" id="QAYE01000004">
    <property type="protein sequence ID" value="PTW46666.1"/>
    <property type="molecule type" value="Genomic_DNA"/>
</dbReference>
<evidence type="ECO:0000313" key="9">
    <source>
        <dbReference type="EMBL" id="PTW46666.1"/>
    </source>
</evidence>
<feature type="region of interest" description="Disordered" evidence="7">
    <location>
        <begin position="1"/>
        <end position="22"/>
    </location>
</feature>
<gene>
    <name evidence="9" type="ORF">C8J25_1041</name>
</gene>
<dbReference type="CDD" id="cd13127">
    <property type="entry name" value="MATE_tuaB_like"/>
    <property type="match status" value="1"/>
</dbReference>
<feature type="transmembrane region" description="Helical" evidence="8">
    <location>
        <begin position="65"/>
        <end position="85"/>
    </location>
</feature>
<feature type="transmembrane region" description="Helical" evidence="8">
    <location>
        <begin position="464"/>
        <end position="489"/>
    </location>
</feature>
<evidence type="ECO:0000256" key="2">
    <source>
        <dbReference type="ARBA" id="ARBA00007430"/>
    </source>
</evidence>
<evidence type="ECO:0000256" key="1">
    <source>
        <dbReference type="ARBA" id="ARBA00004651"/>
    </source>
</evidence>
<dbReference type="PANTHER" id="PTHR30250:SF10">
    <property type="entry name" value="LIPOPOLYSACCHARIDE BIOSYNTHESIS PROTEIN WZXC"/>
    <property type="match status" value="1"/>
</dbReference>
<comment type="similarity">
    <text evidence="2">Belongs to the polysaccharide synthase family.</text>
</comment>
<feature type="transmembrane region" description="Helical" evidence="8">
    <location>
        <begin position="139"/>
        <end position="157"/>
    </location>
</feature>
<feature type="transmembrane region" description="Helical" evidence="8">
    <location>
        <begin position="375"/>
        <end position="397"/>
    </location>
</feature>
<dbReference type="InterPro" id="IPR050833">
    <property type="entry name" value="Poly_Biosynth_Transport"/>
</dbReference>
<sequence length="503" mass="53926">MPDTMDTVSPAPVAATPVPREPSSLAGQVRSALIWRSGSQIVAQLVQWSATFLVIRILAPSDYGLFAMCQVILTFMGMLNGYGLASGLIQQKTITEREVRQLFGMLILLNVTLAIIQVSLAPLASAYYRQPIVGDMLRVQALLYLTTPFIALPYALLSRAMDFRHQAKANITASIASASVALGGALYGLGVWTLVIAPIVLFSVRGAMMTWSARSLVWPSFDFRGAGTIARYGGVMAAGQLFWFLQSETDVFIAGRSFSAHTLGIYTTSLFLTQIFVSKFVPPLNEVAFSAYARMQADPDAIGRAFVKGVRMVMIVAMPFYMGLAATAEPLVLTVLGDKWRETAPIVHLLALAMPFMTLQVLFTPASDARGRPGIGVQNGAVGALILTTAFLVGVQWGPTGMGVAWIAAYPLYLGISAWRTLPVIGVRARDVARAVASPALAAIAMALIVGLVDRALPPLDAHWRLVVLVAIGAAVYAAWMLVFARATVRELIAVARKQPVAA</sequence>
<keyword evidence="5 8" id="KW-1133">Transmembrane helix</keyword>
<comment type="caution">
    <text evidence="9">The sequence shown here is derived from an EMBL/GenBank/DDBJ whole genome shotgun (WGS) entry which is preliminary data.</text>
</comment>
<feature type="transmembrane region" description="Helical" evidence="8">
    <location>
        <begin position="106"/>
        <end position="127"/>
    </location>
</feature>
<evidence type="ECO:0000256" key="5">
    <source>
        <dbReference type="ARBA" id="ARBA00022989"/>
    </source>
</evidence>
<dbReference type="Proteomes" id="UP000244013">
    <property type="component" value="Unassembled WGS sequence"/>
</dbReference>
<feature type="transmembrane region" description="Helical" evidence="8">
    <location>
        <begin position="403"/>
        <end position="420"/>
    </location>
</feature>
<evidence type="ECO:0000313" key="10">
    <source>
        <dbReference type="Proteomes" id="UP000244013"/>
    </source>
</evidence>
<evidence type="ECO:0000256" key="6">
    <source>
        <dbReference type="ARBA" id="ARBA00023136"/>
    </source>
</evidence>
<proteinExistence type="inferred from homology"/>
<reference evidence="9 10" key="1">
    <citation type="submission" date="2018-04" db="EMBL/GenBank/DDBJ databases">
        <title>Genomic Encyclopedia of Type Strains, Phase III (KMG-III): the genomes of soil and plant-associated and newly described type strains.</title>
        <authorList>
            <person name="Whitman W."/>
        </authorList>
    </citation>
    <scope>NUCLEOTIDE SEQUENCE [LARGE SCALE GENOMIC DNA]</scope>
    <source>
        <strain evidence="9 10">MA-olki</strain>
    </source>
</reference>
<name>A0A2T5U575_9SPHN</name>
<accession>A0A2T5U575</accession>
<keyword evidence="3" id="KW-1003">Cell membrane</keyword>
<protein>
    <submittedName>
        <fullName evidence="9">O-antigen/teichoic acid export membrane protein</fullName>
    </submittedName>
</protein>
<feature type="transmembrane region" description="Helical" evidence="8">
    <location>
        <begin position="312"/>
        <end position="333"/>
    </location>
</feature>
<keyword evidence="4 8" id="KW-0812">Transmembrane</keyword>
<feature type="transmembrane region" description="Helical" evidence="8">
    <location>
        <begin position="229"/>
        <end position="246"/>
    </location>
</feature>
<evidence type="ECO:0000256" key="3">
    <source>
        <dbReference type="ARBA" id="ARBA00022475"/>
    </source>
</evidence>
<dbReference type="GO" id="GO:0005886">
    <property type="term" value="C:plasma membrane"/>
    <property type="evidence" value="ECO:0007669"/>
    <property type="project" value="UniProtKB-SubCell"/>
</dbReference>
<feature type="transmembrane region" description="Helical" evidence="8">
    <location>
        <begin position="432"/>
        <end position="452"/>
    </location>
</feature>
<organism evidence="9 10">
    <name type="scientific">Sphingomonas faeni</name>
    <dbReference type="NCBI Taxonomy" id="185950"/>
    <lineage>
        <taxon>Bacteria</taxon>
        <taxon>Pseudomonadati</taxon>
        <taxon>Pseudomonadota</taxon>
        <taxon>Alphaproteobacteria</taxon>
        <taxon>Sphingomonadales</taxon>
        <taxon>Sphingomonadaceae</taxon>
        <taxon>Sphingomonas</taxon>
    </lineage>
</organism>
<evidence type="ECO:0000256" key="7">
    <source>
        <dbReference type="SAM" id="MobiDB-lite"/>
    </source>
</evidence>
<comment type="subcellular location">
    <subcellularLocation>
        <location evidence="1">Cell membrane</location>
        <topology evidence="1">Multi-pass membrane protein</topology>
    </subcellularLocation>
</comment>
<dbReference type="Pfam" id="PF13440">
    <property type="entry name" value="Polysacc_synt_3"/>
    <property type="match status" value="1"/>
</dbReference>